<dbReference type="RefSeq" id="WP_128323778.1">
    <property type="nucleotide sequence ID" value="NZ_QJRG01000044.1"/>
</dbReference>
<evidence type="ECO:0000313" key="4">
    <source>
        <dbReference type="Proteomes" id="UP000288983"/>
    </source>
</evidence>
<dbReference type="PANTHER" id="PTHR43048:SF3">
    <property type="entry name" value="METHYLMALONYL-COA EPIMERASE, MITOCHONDRIAL"/>
    <property type="match status" value="1"/>
</dbReference>
<dbReference type="AlphaFoldDB" id="A0A443ZRQ0"/>
<dbReference type="Pfam" id="PF00903">
    <property type="entry name" value="Glyoxalase"/>
    <property type="match status" value="1"/>
</dbReference>
<dbReference type="InterPro" id="IPR029068">
    <property type="entry name" value="Glyas_Bleomycin-R_OHBP_Dase"/>
</dbReference>
<evidence type="ECO:0000259" key="2">
    <source>
        <dbReference type="PROSITE" id="PS51819"/>
    </source>
</evidence>
<dbReference type="Gene3D" id="3.10.180.10">
    <property type="entry name" value="2,3-Dihydroxybiphenyl 1,2-Dioxygenase, domain 1"/>
    <property type="match status" value="2"/>
</dbReference>
<dbReference type="GO" id="GO:0046872">
    <property type="term" value="F:metal ion binding"/>
    <property type="evidence" value="ECO:0007669"/>
    <property type="project" value="UniProtKB-KW"/>
</dbReference>
<name>A0A443ZRQ0_9PSED</name>
<gene>
    <name evidence="3" type="ORF">DM813_13015</name>
</gene>
<dbReference type="PANTHER" id="PTHR43048">
    <property type="entry name" value="METHYLMALONYL-COA EPIMERASE"/>
    <property type="match status" value="1"/>
</dbReference>
<dbReference type="InterPro" id="IPR004360">
    <property type="entry name" value="Glyas_Fos-R_dOase_dom"/>
</dbReference>
<evidence type="ECO:0000256" key="1">
    <source>
        <dbReference type="ARBA" id="ARBA00022723"/>
    </source>
</evidence>
<evidence type="ECO:0000313" key="3">
    <source>
        <dbReference type="EMBL" id="RWU22107.1"/>
    </source>
</evidence>
<comment type="caution">
    <text evidence="3">The sequence shown here is derived from an EMBL/GenBank/DDBJ whole genome shotgun (WGS) entry which is preliminary data.</text>
</comment>
<proteinExistence type="predicted"/>
<dbReference type="EMBL" id="QJRG01000044">
    <property type="protein sequence ID" value="RWU22107.1"/>
    <property type="molecule type" value="Genomic_DNA"/>
</dbReference>
<keyword evidence="1" id="KW-0479">Metal-binding</keyword>
<dbReference type="GO" id="GO:0004493">
    <property type="term" value="F:methylmalonyl-CoA epimerase activity"/>
    <property type="evidence" value="ECO:0007669"/>
    <property type="project" value="TreeGrafter"/>
</dbReference>
<dbReference type="InterPro" id="IPR051785">
    <property type="entry name" value="MMCE/EMCE_epimerase"/>
</dbReference>
<dbReference type="Proteomes" id="UP000288983">
    <property type="component" value="Unassembled WGS sequence"/>
</dbReference>
<feature type="domain" description="VOC" evidence="2">
    <location>
        <begin position="6"/>
        <end position="111"/>
    </location>
</feature>
<feature type="domain" description="VOC" evidence="2">
    <location>
        <begin position="150"/>
        <end position="276"/>
    </location>
</feature>
<dbReference type="OrthoDB" id="6909416at2"/>
<organism evidence="3 4">
    <name type="scientific">Pseudomonas alkylphenolica</name>
    <dbReference type="NCBI Taxonomy" id="237609"/>
    <lineage>
        <taxon>Bacteria</taxon>
        <taxon>Pseudomonadati</taxon>
        <taxon>Pseudomonadota</taxon>
        <taxon>Gammaproteobacteria</taxon>
        <taxon>Pseudomonadales</taxon>
        <taxon>Pseudomonadaceae</taxon>
        <taxon>Pseudomonas</taxon>
    </lineage>
</organism>
<protein>
    <submittedName>
        <fullName evidence="3">Glyoxalase</fullName>
    </submittedName>
</protein>
<dbReference type="InterPro" id="IPR037523">
    <property type="entry name" value="VOC_core"/>
</dbReference>
<reference evidence="3 4" key="1">
    <citation type="submission" date="2018-06" db="EMBL/GenBank/DDBJ databases">
        <title>Bacteria isolated from soil of Wuhan.</title>
        <authorList>
            <person name="Wei X."/>
            <person name="Chunhua H."/>
        </authorList>
    </citation>
    <scope>NUCLEOTIDE SEQUENCE [LARGE SCALE GENOMIC DNA]</scope>
    <source>
        <strain evidence="4">xwS2</strain>
    </source>
</reference>
<dbReference type="PROSITE" id="PS51819">
    <property type="entry name" value="VOC"/>
    <property type="match status" value="2"/>
</dbReference>
<sequence length="309" mass="34024">MIAVRDIAYVRYQVPDIAVQARFLEDFGLRVHRQSSTALSMATCSGGYPAYLASEGPAMALGVGFVVDRLADLQRIAEQHGTTVRFNDELGAGSVVSLRDPDGFQIDLLFRGNVIEPVPVRPALTLNSAGNRRRVGRSNRVNAKASQVMRLGHVVLKTVNFAAMLAFYQDVLGFRISDSYHGETPDQTVAAFLHCGLGAHYTDHHTVALLGLGDTQPAFDHSAFEVLDWDDLAYGNHYLAERGHRHSWGIGRHVHGSQVFDYWRDPFGNKVEHWTDGDLVNDQTPVSHSPLTPTALAQWAPPLAPDFLS</sequence>
<dbReference type="GO" id="GO:0046491">
    <property type="term" value="P:L-methylmalonyl-CoA metabolic process"/>
    <property type="evidence" value="ECO:0007669"/>
    <property type="project" value="TreeGrafter"/>
</dbReference>
<dbReference type="SUPFAM" id="SSF54593">
    <property type="entry name" value="Glyoxalase/Bleomycin resistance protein/Dihydroxybiphenyl dioxygenase"/>
    <property type="match status" value="1"/>
</dbReference>
<accession>A0A443ZRQ0</accession>